<reference evidence="3" key="3">
    <citation type="submission" date="2015-06" db="UniProtKB">
        <authorList>
            <consortium name="EnsemblProtists"/>
        </authorList>
    </citation>
    <scope>IDENTIFICATION</scope>
</reference>
<sequence length="269" mass="30714">MEIQNHTTETSVKLVNEALLITEDLQTLFGTNILSVPFHLDTARFSTKTTVGLMLKGCTIENIDVSEVKLKRVASEIIADRRAMFEIFTNLKNRAKDEHLAFLIDEAISLWTKILKASTEHDRKISENVLKLQHKGEISSKRVNEILNTLKLHVQDTMKYEAQITSLESELEVARNKLAELELQENQWMEISEDLEETHRKAYSLIDNYFETFENAYDEKKLASKTIGDVVTMIDDKPAGSLSIENLDAYENENPDIALTLIDHQDCIS</sequence>
<proteinExistence type="predicted"/>
<feature type="coiled-coil region" evidence="1">
    <location>
        <begin position="157"/>
        <end position="198"/>
    </location>
</feature>
<dbReference type="Proteomes" id="UP000011087">
    <property type="component" value="Unassembled WGS sequence"/>
</dbReference>
<organism evidence="2">
    <name type="scientific">Guillardia theta (strain CCMP2712)</name>
    <name type="common">Cryptophyte</name>
    <dbReference type="NCBI Taxonomy" id="905079"/>
    <lineage>
        <taxon>Eukaryota</taxon>
        <taxon>Cryptophyceae</taxon>
        <taxon>Pyrenomonadales</taxon>
        <taxon>Geminigeraceae</taxon>
        <taxon>Guillardia</taxon>
    </lineage>
</organism>
<evidence type="ECO:0000313" key="3">
    <source>
        <dbReference type="EnsemblProtists" id="EKX38344"/>
    </source>
</evidence>
<keyword evidence="1" id="KW-0175">Coiled coil</keyword>
<dbReference type="KEGG" id="gtt:GUITHDRAFT_144283"/>
<accession>L1IR42</accession>
<dbReference type="HOGENOM" id="CLU_1036055_0_0_1"/>
<reference evidence="2 4" key="1">
    <citation type="journal article" date="2012" name="Nature">
        <title>Algal genomes reveal evolutionary mosaicism and the fate of nucleomorphs.</title>
        <authorList>
            <consortium name="DOE Joint Genome Institute"/>
            <person name="Curtis B.A."/>
            <person name="Tanifuji G."/>
            <person name="Burki F."/>
            <person name="Gruber A."/>
            <person name="Irimia M."/>
            <person name="Maruyama S."/>
            <person name="Arias M.C."/>
            <person name="Ball S.G."/>
            <person name="Gile G.H."/>
            <person name="Hirakawa Y."/>
            <person name="Hopkins J.F."/>
            <person name="Kuo A."/>
            <person name="Rensing S.A."/>
            <person name="Schmutz J."/>
            <person name="Symeonidi A."/>
            <person name="Elias M."/>
            <person name="Eveleigh R.J."/>
            <person name="Herman E.K."/>
            <person name="Klute M.J."/>
            <person name="Nakayama T."/>
            <person name="Obornik M."/>
            <person name="Reyes-Prieto A."/>
            <person name="Armbrust E.V."/>
            <person name="Aves S.J."/>
            <person name="Beiko R.G."/>
            <person name="Coutinho P."/>
            <person name="Dacks J.B."/>
            <person name="Durnford D.G."/>
            <person name="Fast N.M."/>
            <person name="Green B.R."/>
            <person name="Grisdale C.J."/>
            <person name="Hempel F."/>
            <person name="Henrissat B."/>
            <person name="Hoppner M.P."/>
            <person name="Ishida K."/>
            <person name="Kim E."/>
            <person name="Koreny L."/>
            <person name="Kroth P.G."/>
            <person name="Liu Y."/>
            <person name="Malik S.B."/>
            <person name="Maier U.G."/>
            <person name="McRose D."/>
            <person name="Mock T."/>
            <person name="Neilson J.A."/>
            <person name="Onodera N.T."/>
            <person name="Poole A.M."/>
            <person name="Pritham E.J."/>
            <person name="Richards T.A."/>
            <person name="Rocap G."/>
            <person name="Roy S.W."/>
            <person name="Sarai C."/>
            <person name="Schaack S."/>
            <person name="Shirato S."/>
            <person name="Slamovits C.H."/>
            <person name="Spencer D.F."/>
            <person name="Suzuki S."/>
            <person name="Worden A.Z."/>
            <person name="Zauner S."/>
            <person name="Barry K."/>
            <person name="Bell C."/>
            <person name="Bharti A.K."/>
            <person name="Crow J.A."/>
            <person name="Grimwood J."/>
            <person name="Kramer R."/>
            <person name="Lindquist E."/>
            <person name="Lucas S."/>
            <person name="Salamov A."/>
            <person name="McFadden G.I."/>
            <person name="Lane C.E."/>
            <person name="Keeling P.J."/>
            <person name="Gray M.W."/>
            <person name="Grigoriev I.V."/>
            <person name="Archibald J.M."/>
        </authorList>
    </citation>
    <scope>NUCLEOTIDE SEQUENCE</scope>
    <source>
        <strain evidence="2 4">CCMP2712</strain>
    </source>
</reference>
<dbReference type="EnsemblProtists" id="EKX38344">
    <property type="protein sequence ID" value="EKX38344"/>
    <property type="gene ID" value="GUITHDRAFT_144283"/>
</dbReference>
<dbReference type="GeneID" id="17295077"/>
<dbReference type="RefSeq" id="XP_005825324.1">
    <property type="nucleotide sequence ID" value="XM_005825267.1"/>
</dbReference>
<keyword evidence="4" id="KW-1185">Reference proteome</keyword>
<gene>
    <name evidence="2" type="ORF">GUITHDRAFT_144283</name>
</gene>
<name>L1IR42_GUITC</name>
<evidence type="ECO:0000256" key="1">
    <source>
        <dbReference type="SAM" id="Coils"/>
    </source>
</evidence>
<dbReference type="PaxDb" id="55529-EKX38344"/>
<evidence type="ECO:0000313" key="2">
    <source>
        <dbReference type="EMBL" id="EKX38344.1"/>
    </source>
</evidence>
<dbReference type="AlphaFoldDB" id="L1IR42"/>
<reference evidence="4" key="2">
    <citation type="submission" date="2012-11" db="EMBL/GenBank/DDBJ databases">
        <authorList>
            <person name="Kuo A."/>
            <person name="Curtis B.A."/>
            <person name="Tanifuji G."/>
            <person name="Burki F."/>
            <person name="Gruber A."/>
            <person name="Irimia M."/>
            <person name="Maruyama S."/>
            <person name="Arias M.C."/>
            <person name="Ball S.G."/>
            <person name="Gile G.H."/>
            <person name="Hirakawa Y."/>
            <person name="Hopkins J.F."/>
            <person name="Rensing S.A."/>
            <person name="Schmutz J."/>
            <person name="Symeonidi A."/>
            <person name="Elias M."/>
            <person name="Eveleigh R.J."/>
            <person name="Herman E.K."/>
            <person name="Klute M.J."/>
            <person name="Nakayama T."/>
            <person name="Obornik M."/>
            <person name="Reyes-Prieto A."/>
            <person name="Armbrust E.V."/>
            <person name="Aves S.J."/>
            <person name="Beiko R.G."/>
            <person name="Coutinho P."/>
            <person name="Dacks J.B."/>
            <person name="Durnford D.G."/>
            <person name="Fast N.M."/>
            <person name="Green B.R."/>
            <person name="Grisdale C."/>
            <person name="Hempe F."/>
            <person name="Henrissat B."/>
            <person name="Hoppner M.P."/>
            <person name="Ishida K.-I."/>
            <person name="Kim E."/>
            <person name="Koreny L."/>
            <person name="Kroth P.G."/>
            <person name="Liu Y."/>
            <person name="Malik S.-B."/>
            <person name="Maier U.G."/>
            <person name="McRose D."/>
            <person name="Mock T."/>
            <person name="Neilson J.A."/>
            <person name="Onodera N.T."/>
            <person name="Poole A.M."/>
            <person name="Pritham E.J."/>
            <person name="Richards T.A."/>
            <person name="Rocap G."/>
            <person name="Roy S.W."/>
            <person name="Sarai C."/>
            <person name="Schaack S."/>
            <person name="Shirato S."/>
            <person name="Slamovits C.H."/>
            <person name="Spencer D.F."/>
            <person name="Suzuki S."/>
            <person name="Worden A.Z."/>
            <person name="Zauner S."/>
            <person name="Barry K."/>
            <person name="Bell C."/>
            <person name="Bharti A.K."/>
            <person name="Crow J.A."/>
            <person name="Grimwood J."/>
            <person name="Kramer R."/>
            <person name="Lindquist E."/>
            <person name="Lucas S."/>
            <person name="Salamov A."/>
            <person name="McFadden G.I."/>
            <person name="Lane C.E."/>
            <person name="Keeling P.J."/>
            <person name="Gray M.W."/>
            <person name="Grigoriev I.V."/>
            <person name="Archibald J.M."/>
        </authorList>
    </citation>
    <scope>NUCLEOTIDE SEQUENCE</scope>
    <source>
        <strain evidence="4">CCMP2712</strain>
    </source>
</reference>
<protein>
    <submittedName>
        <fullName evidence="2 3">Uncharacterized protein</fullName>
    </submittedName>
</protein>
<evidence type="ECO:0000313" key="4">
    <source>
        <dbReference type="Proteomes" id="UP000011087"/>
    </source>
</evidence>
<dbReference type="EMBL" id="JH993049">
    <property type="protein sequence ID" value="EKX38344.1"/>
    <property type="molecule type" value="Genomic_DNA"/>
</dbReference>